<feature type="transmembrane region" description="Helical" evidence="6">
    <location>
        <begin position="280"/>
        <end position="299"/>
    </location>
</feature>
<name>A0A3S0JJR1_9BACI</name>
<comment type="subcellular location">
    <subcellularLocation>
        <location evidence="4">Cell membrane</location>
    </subcellularLocation>
    <subcellularLocation>
        <location evidence="1">Membrane</location>
        <topology evidence="1">Multi-pass membrane protein</topology>
    </subcellularLocation>
</comment>
<dbReference type="Proteomes" id="UP000276349">
    <property type="component" value="Unassembled WGS sequence"/>
</dbReference>
<dbReference type="PANTHER" id="PTHR22550">
    <property type="entry name" value="SPORE GERMINATION PROTEIN"/>
    <property type="match status" value="1"/>
</dbReference>
<evidence type="ECO:0000256" key="2">
    <source>
        <dbReference type="ARBA" id="ARBA00005278"/>
    </source>
</evidence>
<dbReference type="InterPro" id="IPR004995">
    <property type="entry name" value="Spore_Ger"/>
</dbReference>
<keyword evidence="8" id="KW-1185">Reference proteome</keyword>
<keyword evidence="6" id="KW-0812">Transmembrane</keyword>
<dbReference type="EMBL" id="RXNR01000061">
    <property type="protein sequence ID" value="RTQ89625.1"/>
    <property type="molecule type" value="Genomic_DNA"/>
</dbReference>
<evidence type="ECO:0000256" key="3">
    <source>
        <dbReference type="ARBA" id="ARBA00023136"/>
    </source>
</evidence>
<dbReference type="InterPro" id="IPR050768">
    <property type="entry name" value="UPF0353/GerABKA_families"/>
</dbReference>
<feature type="compositionally biased region" description="Basic and acidic residues" evidence="5">
    <location>
        <begin position="472"/>
        <end position="484"/>
    </location>
</feature>
<sequence length="484" mass="54337">MDTSGQPTSITELKKLFEKSEDIIFSEFTFQHSKVFLIKCDSMVDEQMLYTVVLPNIKSLYPKNQITENLIEQLPIPELKKLNKKNDIITAAYSGNVIIFFEDPGLLYSCNVPKKPNRNPEETNMEVMVRGARDNFIEDLPTNIALIRKRIPSNSLCVEKMEIGRRSKTKIAILYFDDIANKDILSELKKQLEKIDTDIIISGDSLMEFVNKKNWLFPSINYSGTPDFAIQSLVRGRFLILVDGVAYGVITPVNIFYLLKAGEDYESSIAYSTFERLIRLLGVILGIALPAFWLALTLFHQDQLPLQLLATVVMTNLGLPLPAVLEMLLVLLMFEILREAGLRLPTKIGGIIGIIGGLIIGDAAIRSGTTSPAMVVVIATSTIASYTVVNQTLEAIISILRISFIIVTAFFGLFGFFICLFLLILYVANIRVFGVPYLNISADLSLENLKSTLLRPPKYKYKQRPNFLDPQDESRNNEGKSNDE</sequence>
<comment type="similarity">
    <text evidence="2 4">Belongs to the GerABKA family.</text>
</comment>
<evidence type="ECO:0000256" key="4">
    <source>
        <dbReference type="PIRNR" id="PIRNR005690"/>
    </source>
</evidence>
<dbReference type="GO" id="GO:0005886">
    <property type="term" value="C:plasma membrane"/>
    <property type="evidence" value="ECO:0007669"/>
    <property type="project" value="UniProtKB-SubCell"/>
</dbReference>
<evidence type="ECO:0000313" key="8">
    <source>
        <dbReference type="Proteomes" id="UP000276349"/>
    </source>
</evidence>
<dbReference type="RefSeq" id="WP_126295606.1">
    <property type="nucleotide sequence ID" value="NZ_CP155468.1"/>
</dbReference>
<feature type="transmembrane region" description="Helical" evidence="6">
    <location>
        <begin position="238"/>
        <end position="259"/>
    </location>
</feature>
<dbReference type="PIRSF" id="PIRSF005690">
    <property type="entry name" value="GerBA"/>
    <property type="match status" value="1"/>
</dbReference>
<feature type="transmembrane region" description="Helical" evidence="6">
    <location>
        <begin position="319"/>
        <end position="336"/>
    </location>
</feature>
<feature type="region of interest" description="Disordered" evidence="5">
    <location>
        <begin position="460"/>
        <end position="484"/>
    </location>
</feature>
<feature type="transmembrane region" description="Helical" evidence="6">
    <location>
        <begin position="402"/>
        <end position="428"/>
    </location>
</feature>
<feature type="transmembrane region" description="Helical" evidence="6">
    <location>
        <begin position="348"/>
        <end position="365"/>
    </location>
</feature>
<keyword evidence="3 4" id="KW-0472">Membrane</keyword>
<comment type="caution">
    <text evidence="7">The sequence shown here is derived from an EMBL/GenBank/DDBJ whole genome shotgun (WGS) entry which is preliminary data.</text>
</comment>
<protein>
    <submittedName>
        <fullName evidence="7">Spore germination protein</fullName>
    </submittedName>
</protein>
<proteinExistence type="inferred from homology"/>
<dbReference type="AlphaFoldDB" id="A0A3S0JJR1"/>
<accession>A0A3S0JJR1</accession>
<feature type="transmembrane region" description="Helical" evidence="6">
    <location>
        <begin position="371"/>
        <end position="390"/>
    </location>
</feature>
<evidence type="ECO:0000256" key="1">
    <source>
        <dbReference type="ARBA" id="ARBA00004141"/>
    </source>
</evidence>
<dbReference type="Pfam" id="PF03323">
    <property type="entry name" value="GerA"/>
    <property type="match status" value="1"/>
</dbReference>
<organism evidence="7 8">
    <name type="scientific">Lysinibacillus telephonicus</name>
    <dbReference type="NCBI Taxonomy" id="1714840"/>
    <lineage>
        <taxon>Bacteria</taxon>
        <taxon>Bacillati</taxon>
        <taxon>Bacillota</taxon>
        <taxon>Bacilli</taxon>
        <taxon>Bacillales</taxon>
        <taxon>Bacillaceae</taxon>
        <taxon>Lysinibacillus</taxon>
    </lineage>
</organism>
<dbReference type="PANTHER" id="PTHR22550:SF9">
    <property type="entry name" value="STAGE V SPORULATION PROTEIN AF"/>
    <property type="match status" value="1"/>
</dbReference>
<evidence type="ECO:0000313" key="7">
    <source>
        <dbReference type="EMBL" id="RTQ89625.1"/>
    </source>
</evidence>
<evidence type="ECO:0000256" key="5">
    <source>
        <dbReference type="SAM" id="MobiDB-lite"/>
    </source>
</evidence>
<evidence type="ECO:0000256" key="6">
    <source>
        <dbReference type="SAM" id="Phobius"/>
    </source>
</evidence>
<dbReference type="OrthoDB" id="9772630at2"/>
<keyword evidence="6" id="KW-1133">Transmembrane helix</keyword>
<dbReference type="GO" id="GO:0009847">
    <property type="term" value="P:spore germination"/>
    <property type="evidence" value="ECO:0007669"/>
    <property type="project" value="UniProtKB-UniRule"/>
</dbReference>
<gene>
    <name evidence="7" type="ORF">EKG35_16270</name>
</gene>
<reference evidence="7 8" key="1">
    <citation type="submission" date="2018-12" db="EMBL/GenBank/DDBJ databases">
        <authorList>
            <person name="Yu L."/>
        </authorList>
    </citation>
    <scope>NUCLEOTIDE SEQUENCE [LARGE SCALE GENOMIC DNA]</scope>
    <source>
        <strain evidence="7 8">S5H2222</strain>
    </source>
</reference>